<dbReference type="CDD" id="cd00139">
    <property type="entry name" value="PIPKc"/>
    <property type="match status" value="1"/>
</dbReference>
<keyword evidence="1" id="KW-0547">Nucleotide-binding</keyword>
<protein>
    <submittedName>
        <fullName evidence="4">Phosphatidylinositol-4-phosphate 5-kinase</fullName>
    </submittedName>
</protein>
<evidence type="ECO:0000259" key="3">
    <source>
        <dbReference type="PROSITE" id="PS51455"/>
    </source>
</evidence>
<proteinExistence type="predicted"/>
<dbReference type="PANTHER" id="PTHR23086:SF8">
    <property type="entry name" value="PHOSPHATIDYLINOSITOL 5-PHOSPHATE 4-KINASE, ISOFORM A"/>
    <property type="match status" value="1"/>
</dbReference>
<organism evidence="4 5">
    <name type="scientific">Anaeramoeba ignava</name>
    <name type="common">Anaerobic marine amoeba</name>
    <dbReference type="NCBI Taxonomy" id="1746090"/>
    <lineage>
        <taxon>Eukaryota</taxon>
        <taxon>Metamonada</taxon>
        <taxon>Anaeramoebidae</taxon>
        <taxon>Anaeramoeba</taxon>
    </lineage>
</organism>
<dbReference type="EMBL" id="JAPDFW010000063">
    <property type="protein sequence ID" value="KAJ5075719.1"/>
    <property type="molecule type" value="Genomic_DNA"/>
</dbReference>
<dbReference type="GO" id="GO:0005524">
    <property type="term" value="F:ATP binding"/>
    <property type="evidence" value="ECO:0007669"/>
    <property type="project" value="UniProtKB-UniRule"/>
</dbReference>
<dbReference type="Pfam" id="PF01504">
    <property type="entry name" value="PIP5K"/>
    <property type="match status" value="2"/>
</dbReference>
<keyword evidence="1" id="KW-0808">Transferase</keyword>
<name>A0A9Q0REH6_ANAIG</name>
<dbReference type="Gene3D" id="3.30.800.10">
    <property type="entry name" value="Phosphatidylinositol Phosphate Kinase II Beta"/>
    <property type="match status" value="1"/>
</dbReference>
<reference evidence="4" key="1">
    <citation type="submission" date="2022-10" db="EMBL/GenBank/DDBJ databases">
        <title>Novel sulphate-reducing endosymbionts in the free-living metamonad Anaeramoeba.</title>
        <authorList>
            <person name="Jerlstrom-Hultqvist J."/>
            <person name="Cepicka I."/>
            <person name="Gallot-Lavallee L."/>
            <person name="Salas-Leiva D."/>
            <person name="Curtis B.A."/>
            <person name="Zahonova K."/>
            <person name="Pipaliya S."/>
            <person name="Dacks J."/>
            <person name="Roger A.J."/>
        </authorList>
    </citation>
    <scope>NUCLEOTIDE SEQUENCE</scope>
    <source>
        <strain evidence="4">BMAN</strain>
    </source>
</reference>
<accession>A0A9Q0REH6</accession>
<dbReference type="SUPFAM" id="SSF56104">
    <property type="entry name" value="SAICAR synthase-like"/>
    <property type="match status" value="1"/>
</dbReference>
<dbReference type="GO" id="GO:0005886">
    <property type="term" value="C:plasma membrane"/>
    <property type="evidence" value="ECO:0007669"/>
    <property type="project" value="TreeGrafter"/>
</dbReference>
<dbReference type="Gene3D" id="3.30.810.10">
    <property type="entry name" value="2-Layer Sandwich"/>
    <property type="match status" value="1"/>
</dbReference>
<dbReference type="PROSITE" id="PS51455">
    <property type="entry name" value="PIPK"/>
    <property type="match status" value="1"/>
</dbReference>
<feature type="domain" description="PIPK" evidence="3">
    <location>
        <begin position="242"/>
        <end position="605"/>
    </location>
</feature>
<gene>
    <name evidence="4" type="ORF">M0811_06581</name>
</gene>
<dbReference type="AlphaFoldDB" id="A0A9Q0REH6"/>
<dbReference type="InterPro" id="IPR002498">
    <property type="entry name" value="PInositol-4-P-4/5-kinase_core"/>
</dbReference>
<dbReference type="InterPro" id="IPR023610">
    <property type="entry name" value="PInositol-4/5-P-5/4-kinase"/>
</dbReference>
<sequence length="606" mass="71296">MQTELLLNIDINENFPLQQNQKEKENENENKINVMKFYQKVLDEILQKSQLNSNQLLKVEFRECFQNEKIQKKIQKFYQDIQSLHFFFENTKSSINSEQFLSDFFGKILQSMESEIFSNYSESKISHFVNDPQHFQFIFDKISQQLKFLMDYINETIEEMQEKDENKQNEKNDLQKNNKRDSESSNSQDLEDFYEVERPFETDSNDHKFISMDQIFGHVMSSMKKKRASIYSKKESQFKTNYSDLIQKLIVAGINESCEKMQKKDLPCNFLVNDENFEEIHTMDLDSSGNVLAENSQNNEQSFLSFVEFSPLVFHKFRTYKNIPLAQYQETICSPGGLVPFMATGGRSGAFFFLSSDNRLILKRIAKQDSVVLLSNIKKFYNYMMANPKTFLPSFYGHYKIRINSSTAIEEYFIRRKNTEKIKKNQTLKDNDLQEKIFVGPILKKLILNQIYFDVKFLNSLNIMDYSLLVGIHFMHLNEEQDDPNLDKENEDNIQYQDEKSKFAEQEIPQRINSEMSKGFESRERGLSKIPFYQINDGGILGIVEDSKGRICIYFLGLIDVLQVYNIEKKLEHGLKAVRYLTTQMSSVDPNSYSQRFLTFLDSIFV</sequence>
<dbReference type="GO" id="GO:0016308">
    <property type="term" value="F:1-phosphatidylinositol-4-phosphate 5-kinase activity"/>
    <property type="evidence" value="ECO:0007669"/>
    <property type="project" value="TreeGrafter"/>
</dbReference>
<dbReference type="InterPro" id="IPR027484">
    <property type="entry name" value="PInositol-4-P-5-kinase_N"/>
</dbReference>
<dbReference type="InterPro" id="IPR027483">
    <property type="entry name" value="PInositol-4-P-4/5-kinase_C_sf"/>
</dbReference>
<feature type="region of interest" description="Disordered" evidence="2">
    <location>
        <begin position="161"/>
        <end position="190"/>
    </location>
</feature>
<evidence type="ECO:0000313" key="5">
    <source>
        <dbReference type="Proteomes" id="UP001149090"/>
    </source>
</evidence>
<keyword evidence="1" id="KW-0418">Kinase</keyword>
<evidence type="ECO:0000256" key="1">
    <source>
        <dbReference type="PROSITE-ProRule" id="PRU00781"/>
    </source>
</evidence>
<dbReference type="Proteomes" id="UP001149090">
    <property type="component" value="Unassembled WGS sequence"/>
</dbReference>
<dbReference type="OrthoDB" id="70770at2759"/>
<feature type="compositionally biased region" description="Basic and acidic residues" evidence="2">
    <location>
        <begin position="163"/>
        <end position="183"/>
    </location>
</feature>
<comment type="caution">
    <text evidence="4">The sequence shown here is derived from an EMBL/GenBank/DDBJ whole genome shotgun (WGS) entry which is preliminary data.</text>
</comment>
<dbReference type="SMART" id="SM00330">
    <property type="entry name" value="PIPKc"/>
    <property type="match status" value="1"/>
</dbReference>
<evidence type="ECO:0000256" key="2">
    <source>
        <dbReference type="SAM" id="MobiDB-lite"/>
    </source>
</evidence>
<dbReference type="PANTHER" id="PTHR23086">
    <property type="entry name" value="PHOSPHATIDYLINOSITOL-4-PHOSPHATE 5-KINASE"/>
    <property type="match status" value="1"/>
</dbReference>
<keyword evidence="1" id="KW-0067">ATP-binding</keyword>
<evidence type="ECO:0000313" key="4">
    <source>
        <dbReference type="EMBL" id="KAJ5075719.1"/>
    </source>
</evidence>
<dbReference type="GO" id="GO:0046854">
    <property type="term" value="P:phosphatidylinositol phosphate biosynthetic process"/>
    <property type="evidence" value="ECO:0007669"/>
    <property type="project" value="TreeGrafter"/>
</dbReference>
<keyword evidence="5" id="KW-1185">Reference proteome</keyword>